<evidence type="ECO:0008006" key="5">
    <source>
        <dbReference type="Google" id="ProtNLM"/>
    </source>
</evidence>
<dbReference type="GO" id="GO:0005814">
    <property type="term" value="C:centriole"/>
    <property type="evidence" value="ECO:0007669"/>
    <property type="project" value="TreeGrafter"/>
</dbReference>
<dbReference type="SUPFAM" id="SSF48452">
    <property type="entry name" value="TPR-like"/>
    <property type="match status" value="2"/>
</dbReference>
<reference evidence="3 4" key="1">
    <citation type="journal article" date="2012" name="Genome Biol.">
        <title>Genome and low-iron response of an oceanic diatom adapted to chronic iron limitation.</title>
        <authorList>
            <person name="Lommer M."/>
            <person name="Specht M."/>
            <person name="Roy A.S."/>
            <person name="Kraemer L."/>
            <person name="Andreson R."/>
            <person name="Gutowska M.A."/>
            <person name="Wolf J."/>
            <person name="Bergner S.V."/>
            <person name="Schilhabel M.B."/>
            <person name="Klostermeier U.C."/>
            <person name="Beiko R.G."/>
            <person name="Rosenstiel P."/>
            <person name="Hippler M."/>
            <person name="Laroche J."/>
        </authorList>
    </citation>
    <scope>NUCLEOTIDE SEQUENCE [LARGE SCALE GENOMIC DNA]</scope>
    <source>
        <strain evidence="3 4">CCMP1005</strain>
    </source>
</reference>
<keyword evidence="1" id="KW-0802">TPR repeat</keyword>
<proteinExistence type="predicted"/>
<feature type="repeat" description="TPR" evidence="1">
    <location>
        <begin position="208"/>
        <end position="241"/>
    </location>
</feature>
<dbReference type="Pfam" id="PF13432">
    <property type="entry name" value="TPR_16"/>
    <property type="match status" value="1"/>
</dbReference>
<sequence>MNDDIYDFSSRGEMPIRVALGSASSAVSAVSAVSSLGRSRGIAGLSVAQSFSRGGTAGRNQLCRRSDDDLRSISSSMSKTRAKRRPPTAASFRSSGSSGSDEAVRKRRTPAVVADELRTQISALIDKSTVARRDRKVEESLDLAREAVLNAQSLQKHNKSHSLPTNGAIMLSTWFNLAVSFEVNDMVKEAIKTYAYLAKQSTTDQGSCRVRLSMGNLYYVQKDYSQAIRMFKMALDLTPRGDKRRAQRIQCNIANAYFRIGKLNEAIKHSECHESPRSIFNLIIFRLSLGDVEGAENEFRRLLAARGGEADPSDQSNREMAEKAARLLSATAGHERILALLEGGHDDIADAIELEFALGSLKNADSSFATKALRSLHKKSSKKASAAICLSFVYLLERNMGKAKKYSEAALKSDGYNSTALVNKGNCLFEEGKIADAKSCYLDAIVNRPDCAQAVFNLGLANQQLGLLSEAIKAFEQLHQTTPNSVQVLYQIANTQDMMGSSPEEAIKWFNVLAGRVPGASSSLARLGHLYSESGDETQALHCSLESYRHNPTDLDIISWLGSWFAENGMSRYFFQQAQMIQPNEIQWGLMIASTYKRGEDVEMAYKVYERLHDDSPSHVECLKSLIGTAKALGKSSYRFEDKLEKLG</sequence>
<gene>
    <name evidence="3" type="ORF">THAOC_13539</name>
</gene>
<dbReference type="GO" id="GO:1905515">
    <property type="term" value="P:non-motile cilium assembly"/>
    <property type="evidence" value="ECO:0007669"/>
    <property type="project" value="TreeGrafter"/>
</dbReference>
<dbReference type="GO" id="GO:0036064">
    <property type="term" value="C:ciliary basal body"/>
    <property type="evidence" value="ECO:0007669"/>
    <property type="project" value="TreeGrafter"/>
</dbReference>
<organism evidence="3 4">
    <name type="scientific">Thalassiosira oceanica</name>
    <name type="common">Marine diatom</name>
    <dbReference type="NCBI Taxonomy" id="159749"/>
    <lineage>
        <taxon>Eukaryota</taxon>
        <taxon>Sar</taxon>
        <taxon>Stramenopiles</taxon>
        <taxon>Ochrophyta</taxon>
        <taxon>Bacillariophyta</taxon>
        <taxon>Coscinodiscophyceae</taxon>
        <taxon>Thalassiosirophycidae</taxon>
        <taxon>Thalassiosirales</taxon>
        <taxon>Thalassiosiraceae</taxon>
        <taxon>Thalassiosira</taxon>
    </lineage>
</organism>
<dbReference type="SMART" id="SM00028">
    <property type="entry name" value="TPR"/>
    <property type="match status" value="6"/>
</dbReference>
<name>K0SHD6_THAOC</name>
<dbReference type="PROSITE" id="PS50005">
    <property type="entry name" value="TPR"/>
    <property type="match status" value="2"/>
</dbReference>
<dbReference type="GO" id="GO:0097546">
    <property type="term" value="C:ciliary base"/>
    <property type="evidence" value="ECO:0007669"/>
    <property type="project" value="TreeGrafter"/>
</dbReference>
<dbReference type="AlphaFoldDB" id="K0SHD6"/>
<dbReference type="GO" id="GO:0019894">
    <property type="term" value="F:kinesin binding"/>
    <property type="evidence" value="ECO:0007669"/>
    <property type="project" value="TreeGrafter"/>
</dbReference>
<accession>K0SHD6</accession>
<evidence type="ECO:0000313" key="4">
    <source>
        <dbReference type="Proteomes" id="UP000266841"/>
    </source>
</evidence>
<dbReference type="GO" id="GO:0042073">
    <property type="term" value="P:intraciliary transport"/>
    <property type="evidence" value="ECO:0007669"/>
    <property type="project" value="TreeGrafter"/>
</dbReference>
<dbReference type="PANTHER" id="PTHR44117">
    <property type="entry name" value="INTRAFLAGELLAR TRANSPORT PROTEIN 88 HOMOLOG"/>
    <property type="match status" value="1"/>
</dbReference>
<dbReference type="InterPro" id="IPR019734">
    <property type="entry name" value="TPR_rpt"/>
</dbReference>
<dbReference type="InterPro" id="IPR011990">
    <property type="entry name" value="TPR-like_helical_dom_sf"/>
</dbReference>
<dbReference type="OMA" id="LHICGTI"/>
<keyword evidence="4" id="KW-1185">Reference proteome</keyword>
<comment type="caution">
    <text evidence="3">The sequence shown here is derived from an EMBL/GenBank/DDBJ whole genome shotgun (WGS) entry which is preliminary data.</text>
</comment>
<dbReference type="Gene3D" id="1.25.40.10">
    <property type="entry name" value="Tetratricopeptide repeat domain"/>
    <property type="match status" value="2"/>
</dbReference>
<dbReference type="GO" id="GO:0097730">
    <property type="term" value="C:non-motile cilium"/>
    <property type="evidence" value="ECO:0007669"/>
    <property type="project" value="TreeGrafter"/>
</dbReference>
<dbReference type="EMBL" id="AGNL01015661">
    <property type="protein sequence ID" value="EJK65583.1"/>
    <property type="molecule type" value="Genomic_DNA"/>
</dbReference>
<dbReference type="eggNOG" id="KOG2003">
    <property type="taxonomic scope" value="Eukaryota"/>
</dbReference>
<evidence type="ECO:0000256" key="1">
    <source>
        <dbReference type="PROSITE-ProRule" id="PRU00339"/>
    </source>
</evidence>
<evidence type="ECO:0000256" key="2">
    <source>
        <dbReference type="SAM" id="MobiDB-lite"/>
    </source>
</evidence>
<feature type="repeat" description="TPR" evidence="1">
    <location>
        <begin position="452"/>
        <end position="485"/>
    </location>
</feature>
<dbReference type="Proteomes" id="UP000266841">
    <property type="component" value="Unassembled WGS sequence"/>
</dbReference>
<dbReference type="PANTHER" id="PTHR44117:SF1">
    <property type="entry name" value="INTRAFLAGELLAR TRANSPORT PROTEIN 88 HOMOLOG"/>
    <property type="match status" value="1"/>
</dbReference>
<feature type="region of interest" description="Disordered" evidence="2">
    <location>
        <begin position="54"/>
        <end position="110"/>
    </location>
</feature>
<evidence type="ECO:0000313" key="3">
    <source>
        <dbReference type="EMBL" id="EJK65583.1"/>
    </source>
</evidence>
<protein>
    <recommendedName>
        <fullName evidence="5">UDP-N-acetylglucosamine--peptide N-acetylglucosaminyltransferase SPINDLY</fullName>
    </recommendedName>
</protein>
<dbReference type="OrthoDB" id="1926212at2759"/>